<accession>A0ACA9PWV3</accession>
<name>A0ACA9PWV3_9GLOM</name>
<comment type="caution">
    <text evidence="1">The sequence shown here is derived from an EMBL/GenBank/DDBJ whole genome shotgun (WGS) entry which is preliminary data.</text>
</comment>
<gene>
    <name evidence="1" type="ORF">DHETER_LOCUS13205</name>
</gene>
<keyword evidence="2" id="KW-1185">Reference proteome</keyword>
<sequence length="118" mass="12968">MHSKRKTRHLKTHNVVKSSSTKPKSSCKPGKSNNHSLQISSALSPAISNSNKLTTTPTKNHQSIKKPSPKMSQVLLGFPDGNVVLEEDIDPYSSKIGGIPNWLIKSFPPPHDFIICKN</sequence>
<evidence type="ECO:0000313" key="1">
    <source>
        <dbReference type="EMBL" id="CAG8727045.1"/>
    </source>
</evidence>
<dbReference type="Proteomes" id="UP000789702">
    <property type="component" value="Unassembled WGS sequence"/>
</dbReference>
<feature type="non-terminal residue" evidence="1">
    <location>
        <position position="118"/>
    </location>
</feature>
<reference evidence="1" key="1">
    <citation type="submission" date="2021-06" db="EMBL/GenBank/DDBJ databases">
        <authorList>
            <person name="Kallberg Y."/>
            <person name="Tangrot J."/>
            <person name="Rosling A."/>
        </authorList>
    </citation>
    <scope>NUCLEOTIDE SEQUENCE</scope>
    <source>
        <strain evidence="1">IL203A</strain>
    </source>
</reference>
<evidence type="ECO:0000313" key="2">
    <source>
        <dbReference type="Proteomes" id="UP000789702"/>
    </source>
</evidence>
<proteinExistence type="predicted"/>
<dbReference type="EMBL" id="CAJVPU010035108">
    <property type="protein sequence ID" value="CAG8727045.1"/>
    <property type="molecule type" value="Genomic_DNA"/>
</dbReference>
<protein>
    <submittedName>
        <fullName evidence="1">2772_t:CDS:1</fullName>
    </submittedName>
</protein>
<organism evidence="1 2">
    <name type="scientific">Dentiscutata heterogama</name>
    <dbReference type="NCBI Taxonomy" id="1316150"/>
    <lineage>
        <taxon>Eukaryota</taxon>
        <taxon>Fungi</taxon>
        <taxon>Fungi incertae sedis</taxon>
        <taxon>Mucoromycota</taxon>
        <taxon>Glomeromycotina</taxon>
        <taxon>Glomeromycetes</taxon>
        <taxon>Diversisporales</taxon>
        <taxon>Gigasporaceae</taxon>
        <taxon>Dentiscutata</taxon>
    </lineage>
</organism>